<feature type="region of interest" description="Disordered" evidence="1">
    <location>
        <begin position="1131"/>
        <end position="1171"/>
    </location>
</feature>
<protein>
    <submittedName>
        <fullName evidence="2">Uncharacterized protein</fullName>
    </submittedName>
</protein>
<feature type="region of interest" description="Disordered" evidence="1">
    <location>
        <begin position="59"/>
        <end position="98"/>
    </location>
</feature>
<feature type="region of interest" description="Disordered" evidence="1">
    <location>
        <begin position="1044"/>
        <end position="1107"/>
    </location>
</feature>
<dbReference type="EMBL" id="JAXCGZ010015180">
    <property type="protein sequence ID" value="KAK7070974.1"/>
    <property type="molecule type" value="Genomic_DNA"/>
</dbReference>
<accession>A0AAN9A1I5</accession>
<name>A0AAN9A1I5_HALRR</name>
<feature type="compositionally biased region" description="Low complexity" evidence="1">
    <location>
        <begin position="165"/>
        <end position="185"/>
    </location>
</feature>
<feature type="region of interest" description="Disordered" evidence="1">
    <location>
        <begin position="1243"/>
        <end position="1269"/>
    </location>
</feature>
<feature type="compositionally biased region" description="Low complexity" evidence="1">
    <location>
        <begin position="407"/>
        <end position="425"/>
    </location>
</feature>
<dbReference type="AlphaFoldDB" id="A0AAN9A1I5"/>
<feature type="compositionally biased region" description="Polar residues" evidence="1">
    <location>
        <begin position="426"/>
        <end position="441"/>
    </location>
</feature>
<sequence length="1277" mass="137179">MFHQVTGNHMHSYFSDRRRYRESYIYSDRYGEMAGLSDSLGGLPGYLGKTSADQRVSVISNTSSNTTSGIVSDRVLSPDGSEDDLDSEIMINTPPAASIENGVESLARSLSRLDSSSSSTHAQTPDYDEGSASHLSFTPPSSNSPAGGRMMSSSGVCGSETSGASLGRAGSVHSSSSQHSASTVRSRYSLVPHRLPPELTLGAELADLSLTPDLPHLADLPGMAAERAGRGEDEESELCAAISHTQHNCCSTCCDDNASITSGDDLEEVRDGQHCKCGSCPMCILQQASREFLHQKLDSENSSMAAQRGDTGPHTYHDSLDSASTSAHFYGGATFVSDDASVMVQPDLDESVTSTYNFSEEDFNQLDNNDDYVEFFKDGLRYPEQSSIHQERNIQDEDAQPSSVHRLSPQGLGAQGLGAQSAGSQEVASQPDASTTPTGSDLQDEEHLDYSVESAQAVLGASYSPFTMSQGRYRPRPSVSSTFDTDSDYVQVSGTEGHFLVLPPAPVSMSTVTTVTPVTIASSRVNAPLNETTSKNVDTVSSRSSLGLPEAVISETTVASASEAPAKFITSRPRITVLKAHTQQATTAAPSFTSVPLSRGMMNTLPQFQPRPRIDPVQSLQRGGVGQLPEMRPMGLPPLYTRDHRIHKAKSTSIPSNVEVPVIRKNNYLDVRASSSMNKHKSRLHPEQLPIVNPRSLYLRHQQKALQQEQLKQQQHLEQLKQRQSSENVVQPAAYAQGVGVPLLPSPTYTGYQHHQHSHSHNIQHPTHNFISPQHHQSQPHQALHQPPQQSYIYQPYIKNFFQNPPPPSPHHGYGVGAGPGGSGYQVGLEASSPTYQCASDPGTYPSHQQQHPLATVYTNQVSLSQIEQFKAQLYSDVDYVIYPMKDPALSRQEYMDAKQGQVIATQAQQGGGSGNSFAYLSPPPPYRGPKLSPIYRSTPNVAATLGSCSGGSTTSPVSGGSASLLSSYPSYQSLTSHQPGSSSGYSSMARGRYFSQQSLASSSLSSAPSGYSASTQSLSGSYEPYSEVMMRASSMMRVRSDESILSSTLADSSEAAPHVPAEHILPPPPPYRPKETLDNTGSALRPTSGSSGGRSRGRKSGNHLNLQQLRERTQLLDVPLITALCSDTTLVSHSSRTPSTDSSSTPNSSSSTAAPDQHHNFGTQSYESQDMDPVPAASYLIASPFSSASPQVCPIPASIVDASQGLAKPKPRCLKTMRKYSLSGVYTTNQIPITQIKSKSSGKALSGIHHHPSKAEIQVQPPNPVINDPVKVKVLP</sequence>
<feature type="compositionally biased region" description="Polar residues" evidence="1">
    <location>
        <begin position="133"/>
        <end position="164"/>
    </location>
</feature>
<feature type="compositionally biased region" description="Low complexity" evidence="1">
    <location>
        <begin position="1133"/>
        <end position="1153"/>
    </location>
</feature>
<feature type="compositionally biased region" description="Low complexity" evidence="1">
    <location>
        <begin position="110"/>
        <end position="119"/>
    </location>
</feature>
<evidence type="ECO:0000256" key="1">
    <source>
        <dbReference type="SAM" id="MobiDB-lite"/>
    </source>
</evidence>
<keyword evidence="3" id="KW-1185">Reference proteome</keyword>
<feature type="compositionally biased region" description="Low complexity" evidence="1">
    <location>
        <begin position="59"/>
        <end position="72"/>
    </location>
</feature>
<feature type="region of interest" description="Disordered" evidence="1">
    <location>
        <begin position="393"/>
        <end position="445"/>
    </location>
</feature>
<feature type="compositionally biased region" description="Polar residues" evidence="1">
    <location>
        <begin position="1079"/>
        <end position="1088"/>
    </location>
</feature>
<feature type="region of interest" description="Disordered" evidence="1">
    <location>
        <begin position="110"/>
        <end position="185"/>
    </location>
</feature>
<organism evidence="2 3">
    <name type="scientific">Halocaridina rubra</name>
    <name type="common">Hawaiian red shrimp</name>
    <dbReference type="NCBI Taxonomy" id="373956"/>
    <lineage>
        <taxon>Eukaryota</taxon>
        <taxon>Metazoa</taxon>
        <taxon>Ecdysozoa</taxon>
        <taxon>Arthropoda</taxon>
        <taxon>Crustacea</taxon>
        <taxon>Multicrustacea</taxon>
        <taxon>Malacostraca</taxon>
        <taxon>Eumalacostraca</taxon>
        <taxon>Eucarida</taxon>
        <taxon>Decapoda</taxon>
        <taxon>Pleocyemata</taxon>
        <taxon>Caridea</taxon>
        <taxon>Atyoidea</taxon>
        <taxon>Atyidae</taxon>
        <taxon>Halocaridina</taxon>
    </lineage>
</organism>
<dbReference type="Proteomes" id="UP001381693">
    <property type="component" value="Unassembled WGS sequence"/>
</dbReference>
<evidence type="ECO:0000313" key="3">
    <source>
        <dbReference type="Proteomes" id="UP001381693"/>
    </source>
</evidence>
<reference evidence="2 3" key="1">
    <citation type="submission" date="2023-11" db="EMBL/GenBank/DDBJ databases">
        <title>Halocaridina rubra genome assembly.</title>
        <authorList>
            <person name="Smith C."/>
        </authorList>
    </citation>
    <scope>NUCLEOTIDE SEQUENCE [LARGE SCALE GENOMIC DNA]</scope>
    <source>
        <strain evidence="2">EP-1</strain>
        <tissue evidence="2">Whole</tissue>
    </source>
</reference>
<gene>
    <name evidence="2" type="ORF">SK128_014894</name>
</gene>
<comment type="caution">
    <text evidence="2">The sequence shown here is derived from an EMBL/GenBank/DDBJ whole genome shotgun (WGS) entry which is preliminary data.</text>
</comment>
<proteinExistence type="predicted"/>
<evidence type="ECO:0000313" key="2">
    <source>
        <dbReference type="EMBL" id="KAK7070974.1"/>
    </source>
</evidence>